<protein>
    <submittedName>
        <fullName evidence="9">GHMP kinase</fullName>
    </submittedName>
</protein>
<organism evidence="9 10">
    <name type="scientific">Candidatus Daviesbacteria bacterium GW2011_GWA2_38_24</name>
    <dbReference type="NCBI Taxonomy" id="1618422"/>
    <lineage>
        <taxon>Bacteria</taxon>
        <taxon>Candidatus Daviesiibacteriota</taxon>
    </lineage>
</organism>
<sequence>MIYEASSPGRVCMVGEHCDYARGKCIALPTSQKVKAKGCKRADELIKIKSVLDGDELNLGFVLGDDFLDLSHPLSYCRAVIQAVLQKGFVLGGAEIDIESDLPIGKGLSSSAAVTVTTAKILNEIFSLGLGSAEIAELAYIAEHDILGIGCGRMDQLASAHDSFLMLDFSQGTKPHVKRLSKPAVELHLLVGIPTKTKRDIKNILTHCNQAYFSPAEKKHFDFKIVLDEYIPEKVIRPMEKEIKNGNIEGIGRMLRLNQEIYDKFFLPVCDEFDAPYLYQCLKIARENGSVGEKWTGAGGAGSFLCLARSERDRNRLKQALKEGTNSGLQFIDITI</sequence>
<dbReference type="InterPro" id="IPR006204">
    <property type="entry name" value="GHMP_kinase_N_dom"/>
</dbReference>
<dbReference type="Pfam" id="PF08544">
    <property type="entry name" value="GHMP_kinases_C"/>
    <property type="match status" value="1"/>
</dbReference>
<keyword evidence="4 9" id="KW-0418">Kinase</keyword>
<dbReference type="GO" id="GO:0004335">
    <property type="term" value="F:galactokinase activity"/>
    <property type="evidence" value="ECO:0007669"/>
    <property type="project" value="InterPro"/>
</dbReference>
<comment type="similarity">
    <text evidence="1">Belongs to the GHMP kinase family. GalK subfamily.</text>
</comment>
<dbReference type="PANTHER" id="PTHR10457:SF7">
    <property type="entry name" value="GALACTOKINASE-RELATED"/>
    <property type="match status" value="1"/>
</dbReference>
<dbReference type="InterPro" id="IPR014721">
    <property type="entry name" value="Ribsml_uS5_D2-typ_fold_subgr"/>
</dbReference>
<comment type="caution">
    <text evidence="9">The sequence shown here is derived from an EMBL/GenBank/DDBJ whole genome shotgun (WGS) entry which is preliminary data.</text>
</comment>
<dbReference type="InterPro" id="IPR020568">
    <property type="entry name" value="Ribosomal_Su5_D2-typ_SF"/>
</dbReference>
<dbReference type="SUPFAM" id="SSF54211">
    <property type="entry name" value="Ribosomal protein S5 domain 2-like"/>
    <property type="match status" value="1"/>
</dbReference>
<evidence type="ECO:0000313" key="10">
    <source>
        <dbReference type="Proteomes" id="UP000034235"/>
    </source>
</evidence>
<keyword evidence="2" id="KW-0808">Transferase</keyword>
<evidence type="ECO:0000256" key="5">
    <source>
        <dbReference type="ARBA" id="ARBA00022840"/>
    </source>
</evidence>
<feature type="domain" description="GHMP kinase C-terminal" evidence="7">
    <location>
        <begin position="239"/>
        <end position="323"/>
    </location>
</feature>
<evidence type="ECO:0000256" key="3">
    <source>
        <dbReference type="ARBA" id="ARBA00022741"/>
    </source>
</evidence>
<keyword evidence="3" id="KW-0547">Nucleotide-binding</keyword>
<dbReference type="Pfam" id="PF00288">
    <property type="entry name" value="GHMP_kinases_N"/>
    <property type="match status" value="1"/>
</dbReference>
<dbReference type="Gene3D" id="3.30.70.890">
    <property type="entry name" value="GHMP kinase, C-terminal domain"/>
    <property type="match status" value="1"/>
</dbReference>
<dbReference type="Pfam" id="PF10509">
    <property type="entry name" value="GalKase_gal_bdg"/>
    <property type="match status" value="1"/>
</dbReference>
<dbReference type="InterPro" id="IPR006203">
    <property type="entry name" value="GHMP_knse_ATP-bd_CS"/>
</dbReference>
<dbReference type="PRINTS" id="PR00473">
    <property type="entry name" value="GALCTOKINASE"/>
</dbReference>
<evidence type="ECO:0000259" key="6">
    <source>
        <dbReference type="Pfam" id="PF00288"/>
    </source>
</evidence>
<evidence type="ECO:0000259" key="7">
    <source>
        <dbReference type="Pfam" id="PF08544"/>
    </source>
</evidence>
<dbReference type="GO" id="GO:0006012">
    <property type="term" value="P:galactose metabolic process"/>
    <property type="evidence" value="ECO:0007669"/>
    <property type="project" value="InterPro"/>
</dbReference>
<dbReference type="Gene3D" id="3.30.230.10">
    <property type="match status" value="1"/>
</dbReference>
<dbReference type="SUPFAM" id="SSF55060">
    <property type="entry name" value="GHMP Kinase, C-terminal domain"/>
    <property type="match status" value="1"/>
</dbReference>
<evidence type="ECO:0000256" key="2">
    <source>
        <dbReference type="ARBA" id="ARBA00022679"/>
    </source>
</evidence>
<dbReference type="GO" id="GO:0005829">
    <property type="term" value="C:cytosol"/>
    <property type="evidence" value="ECO:0007669"/>
    <property type="project" value="TreeGrafter"/>
</dbReference>
<reference evidence="9 10" key="1">
    <citation type="journal article" date="2015" name="Nature">
        <title>rRNA introns, odd ribosomes, and small enigmatic genomes across a large radiation of phyla.</title>
        <authorList>
            <person name="Brown C.T."/>
            <person name="Hug L.A."/>
            <person name="Thomas B.C."/>
            <person name="Sharon I."/>
            <person name="Castelle C.J."/>
            <person name="Singh A."/>
            <person name="Wilkins M.J."/>
            <person name="Williams K.H."/>
            <person name="Banfield J.F."/>
        </authorList>
    </citation>
    <scope>NUCLEOTIDE SEQUENCE [LARGE SCALE GENOMIC DNA]</scope>
</reference>
<dbReference type="PROSITE" id="PS00627">
    <property type="entry name" value="GHMP_KINASES_ATP"/>
    <property type="match status" value="1"/>
</dbReference>
<dbReference type="AlphaFoldDB" id="A0A0G0JVS5"/>
<dbReference type="Proteomes" id="UP000034235">
    <property type="component" value="Unassembled WGS sequence"/>
</dbReference>
<dbReference type="InterPro" id="IPR036554">
    <property type="entry name" value="GHMP_kinase_C_sf"/>
</dbReference>
<dbReference type="InterPro" id="IPR013750">
    <property type="entry name" value="GHMP_kinase_C_dom"/>
</dbReference>
<name>A0A0G0JVS5_9BACT</name>
<gene>
    <name evidence="9" type="ORF">US86_C0001G0122</name>
</gene>
<dbReference type="PANTHER" id="PTHR10457">
    <property type="entry name" value="MEVALONATE KINASE/GALACTOKINASE"/>
    <property type="match status" value="1"/>
</dbReference>
<feature type="domain" description="Galactokinase N-terminal" evidence="8">
    <location>
        <begin position="5"/>
        <end position="31"/>
    </location>
</feature>
<dbReference type="EMBL" id="LBUP01000001">
    <property type="protein sequence ID" value="KKQ67195.1"/>
    <property type="molecule type" value="Genomic_DNA"/>
</dbReference>
<dbReference type="PRINTS" id="PR00959">
    <property type="entry name" value="MEVGALKINASE"/>
</dbReference>
<evidence type="ECO:0000256" key="4">
    <source>
        <dbReference type="ARBA" id="ARBA00022777"/>
    </source>
</evidence>
<proteinExistence type="inferred from homology"/>
<accession>A0A0G0JVS5</accession>
<dbReference type="GO" id="GO:0005524">
    <property type="term" value="F:ATP binding"/>
    <property type="evidence" value="ECO:0007669"/>
    <property type="project" value="UniProtKB-KW"/>
</dbReference>
<dbReference type="InterPro" id="IPR019539">
    <property type="entry name" value="GalKase_N"/>
</dbReference>
<evidence type="ECO:0000259" key="8">
    <source>
        <dbReference type="Pfam" id="PF10509"/>
    </source>
</evidence>
<feature type="domain" description="GHMP kinase N-terminal" evidence="6">
    <location>
        <begin position="76"/>
        <end position="161"/>
    </location>
</feature>
<evidence type="ECO:0000256" key="1">
    <source>
        <dbReference type="ARBA" id="ARBA00006566"/>
    </source>
</evidence>
<dbReference type="InterPro" id="IPR000705">
    <property type="entry name" value="Galactokinase"/>
</dbReference>
<keyword evidence="5" id="KW-0067">ATP-binding</keyword>
<evidence type="ECO:0000313" key="9">
    <source>
        <dbReference type="EMBL" id="KKQ67195.1"/>
    </source>
</evidence>